<evidence type="ECO:0000313" key="1">
    <source>
        <dbReference type="EMBL" id="KAK3171555.1"/>
    </source>
</evidence>
<dbReference type="AlphaFoldDB" id="A0AAD9Z542"/>
<evidence type="ECO:0000313" key="2">
    <source>
        <dbReference type="Proteomes" id="UP001276659"/>
    </source>
</evidence>
<comment type="caution">
    <text evidence="1">The sequence shown here is derived from an EMBL/GenBank/DDBJ whole genome shotgun (WGS) entry which is preliminary data.</text>
</comment>
<protein>
    <submittedName>
        <fullName evidence="1">Uncharacterized protein</fullName>
    </submittedName>
</protein>
<reference evidence="1" key="1">
    <citation type="submission" date="2022-11" db="EMBL/GenBank/DDBJ databases">
        <title>Chromosomal genome sequence assembly and mating type (MAT) locus characterization of the leprose asexual lichenized fungus Lepraria neglecta (Nyl.) Erichsen.</title>
        <authorList>
            <person name="Allen J.L."/>
            <person name="Pfeffer B."/>
        </authorList>
    </citation>
    <scope>NUCLEOTIDE SEQUENCE</scope>
    <source>
        <strain evidence="1">Allen 5258</strain>
    </source>
</reference>
<dbReference type="PANTHER" id="PTHR39290">
    <property type="entry name" value="C3H1-TYPE DOMAIN-CONTAINING PROTEIN-RELATED"/>
    <property type="match status" value="1"/>
</dbReference>
<name>A0AAD9Z542_9LECA</name>
<dbReference type="EMBL" id="JASNWA010000008">
    <property type="protein sequence ID" value="KAK3171555.1"/>
    <property type="molecule type" value="Genomic_DNA"/>
</dbReference>
<organism evidence="1 2">
    <name type="scientific">Lepraria neglecta</name>
    <dbReference type="NCBI Taxonomy" id="209136"/>
    <lineage>
        <taxon>Eukaryota</taxon>
        <taxon>Fungi</taxon>
        <taxon>Dikarya</taxon>
        <taxon>Ascomycota</taxon>
        <taxon>Pezizomycotina</taxon>
        <taxon>Lecanoromycetes</taxon>
        <taxon>OSLEUM clade</taxon>
        <taxon>Lecanoromycetidae</taxon>
        <taxon>Lecanorales</taxon>
        <taxon>Lecanorineae</taxon>
        <taxon>Stereocaulaceae</taxon>
        <taxon>Lepraria</taxon>
    </lineage>
</organism>
<dbReference type="Proteomes" id="UP001276659">
    <property type="component" value="Unassembled WGS sequence"/>
</dbReference>
<sequence>MASQHTRVHTEGSSQFDPDGLFNAWESGQKALPEDNDLRSSIISTFHLPPSDDYVYHATASVTLAQVQGAIKHGGGSGLHAWYLDGEGKPLPPPPQPDVLAYISIFAPNTATSKVLTGFAANAKKGSIRAKVASHLQTQRILPSDMVIPKSKKYVNPYYDFWCWSCQDLEWAGPEEGTVNIKTSHHILPIFMHHFGCVVPSYEGLQIIKQKVEKRSVVEIGSGNGYWTYMLRRLGVSVQAVDNLQSEYRTLWISDTIMKDGERFLKDEKGCKDAVLLFVYPIISSGFTSKILETYKGDTICVAGTQNRNGYTAFKDRTIDEYIKAERTEFQKTIQIPLPSFAGKDEALFVFERKGRETS</sequence>
<proteinExistence type="predicted"/>
<gene>
    <name evidence="1" type="ORF">OEA41_003639</name>
</gene>
<dbReference type="InterPro" id="IPR029063">
    <property type="entry name" value="SAM-dependent_MTases_sf"/>
</dbReference>
<keyword evidence="2" id="KW-1185">Reference proteome</keyword>
<dbReference type="PANTHER" id="PTHR39290:SF6">
    <property type="entry name" value="S-ADENOSYL-L-METHIONINE-DEPENDENT METHYLTRANSFERASES SUPERFAMILY PROTEIN"/>
    <property type="match status" value="1"/>
</dbReference>
<accession>A0AAD9Z542</accession>
<dbReference type="SUPFAM" id="SSF53335">
    <property type="entry name" value="S-adenosyl-L-methionine-dependent methyltransferases"/>
    <property type="match status" value="1"/>
</dbReference>